<evidence type="ECO:0000313" key="4">
    <source>
        <dbReference type="Proteomes" id="UP000031532"/>
    </source>
</evidence>
<feature type="compositionally biased region" description="Basic and acidic residues" evidence="1">
    <location>
        <begin position="50"/>
        <end position="66"/>
    </location>
</feature>
<proteinExistence type="predicted"/>
<keyword evidence="2" id="KW-0812">Transmembrane</keyword>
<organism evidence="3 4">
    <name type="scientific">Scytonema millei VB511283</name>
    <dbReference type="NCBI Taxonomy" id="1245923"/>
    <lineage>
        <taxon>Bacteria</taxon>
        <taxon>Bacillati</taxon>
        <taxon>Cyanobacteriota</taxon>
        <taxon>Cyanophyceae</taxon>
        <taxon>Nostocales</taxon>
        <taxon>Scytonemataceae</taxon>
        <taxon>Scytonema</taxon>
    </lineage>
</organism>
<comment type="caution">
    <text evidence="3">The sequence shown here is derived from an EMBL/GenBank/DDBJ whole genome shotgun (WGS) entry which is preliminary data.</text>
</comment>
<keyword evidence="2" id="KW-1133">Transmembrane helix</keyword>
<evidence type="ECO:0000313" key="3">
    <source>
        <dbReference type="EMBL" id="NHC37873.1"/>
    </source>
</evidence>
<name>A0A9X5I6Q7_9CYAN</name>
<dbReference type="RefSeq" id="WP_039713864.1">
    <property type="nucleotide sequence ID" value="NZ_JTJC03000012.1"/>
</dbReference>
<feature type="transmembrane region" description="Helical" evidence="2">
    <location>
        <begin position="122"/>
        <end position="144"/>
    </location>
</feature>
<feature type="transmembrane region" description="Helical" evidence="2">
    <location>
        <begin position="17"/>
        <end position="35"/>
    </location>
</feature>
<reference evidence="3 4" key="1">
    <citation type="journal article" date="2015" name="Genome Announc.">
        <title>Draft Genome Sequence of the Terrestrial Cyanobacterium Scytonema millei VB511283, Isolated from Eastern India.</title>
        <authorList>
            <person name="Sen D."/>
            <person name="Chandrababunaidu M.M."/>
            <person name="Singh D."/>
            <person name="Sanghi N."/>
            <person name="Ghorai A."/>
            <person name="Mishra G.P."/>
            <person name="Madduluri M."/>
            <person name="Adhikary S.P."/>
            <person name="Tripathy S."/>
        </authorList>
    </citation>
    <scope>NUCLEOTIDE SEQUENCE [LARGE SCALE GENOMIC DNA]</scope>
    <source>
        <strain evidence="3 4">VB511283</strain>
    </source>
</reference>
<feature type="transmembrane region" description="Helical" evidence="2">
    <location>
        <begin position="91"/>
        <end position="110"/>
    </location>
</feature>
<dbReference type="EMBL" id="JTJC03000012">
    <property type="protein sequence ID" value="NHC37873.1"/>
    <property type="molecule type" value="Genomic_DNA"/>
</dbReference>
<keyword evidence="4" id="KW-1185">Reference proteome</keyword>
<dbReference type="OrthoDB" id="425192at2"/>
<keyword evidence="2" id="KW-0472">Membrane</keyword>
<dbReference type="AlphaFoldDB" id="A0A9X5I6Q7"/>
<feature type="region of interest" description="Disordered" evidence="1">
    <location>
        <begin position="43"/>
        <end position="72"/>
    </location>
</feature>
<protein>
    <submittedName>
        <fullName evidence="3">Uncharacterized protein</fullName>
    </submittedName>
</protein>
<evidence type="ECO:0000256" key="1">
    <source>
        <dbReference type="SAM" id="MobiDB-lite"/>
    </source>
</evidence>
<sequence>MKKLTVSEHLNRDRLDLFFYLIPIIGFFPSLWTLYRYERSGSRESGVGSWEDREDKGDKGAEEQKLSSRSVAPASTVNCQLSTVNQKEKLAVSRLSVTLALSWLLAYFLLGAGAEASELLNFRLLMLNSLLTSGYFLVSVWLMLRLTAGKSVRLPGFSALAERALDKR</sequence>
<evidence type="ECO:0000256" key="2">
    <source>
        <dbReference type="SAM" id="Phobius"/>
    </source>
</evidence>
<accession>A0A9X5I6Q7</accession>
<dbReference type="Proteomes" id="UP000031532">
    <property type="component" value="Unassembled WGS sequence"/>
</dbReference>
<gene>
    <name evidence="3" type="ORF">QH73_0025075</name>
</gene>